<dbReference type="EMBL" id="CP002059">
    <property type="protein sequence ID" value="ADI63953.1"/>
    <property type="molecule type" value="Genomic_DNA"/>
</dbReference>
<dbReference type="Pfam" id="PF11353">
    <property type="entry name" value="DUF3153"/>
    <property type="match status" value="1"/>
</dbReference>
<keyword evidence="1" id="KW-0812">Transmembrane</keyword>
<dbReference type="RefSeq" id="WP_013190971.1">
    <property type="nucleotide sequence ID" value="NC_014248.1"/>
</dbReference>
<proteinExistence type="predicted"/>
<evidence type="ECO:0000313" key="2">
    <source>
        <dbReference type="EMBL" id="ADI63953.1"/>
    </source>
</evidence>
<keyword evidence="3" id="KW-1185">Reference proteome</keyword>
<dbReference type="STRING" id="551115.Aazo_1852"/>
<evidence type="ECO:0008006" key="4">
    <source>
        <dbReference type="Google" id="ProtNLM"/>
    </source>
</evidence>
<dbReference type="HOGENOM" id="CLU_088265_0_0_3"/>
<accession>D7DVU4</accession>
<dbReference type="eggNOG" id="ENOG502ZBK0">
    <property type="taxonomic scope" value="Bacteria"/>
</dbReference>
<sequence>MKKSNFLKFLFSQIKTWDFIFSKNNKSHHPKPFFLLLICASLMLTGCVQYDLGINFNNTNNGELVQHIKLSENLTSFSGDYIYDWLNSLEHRARKLDGSAKRIFPEEVIVKIPFTNGRELQEKFSDFFNYRTSQKPNVVTNNADLPNTASSLIVQDNNFLLLSRNRLIYDLDLRSLSVLTSKGNVVSGTGSILNLEFKLQTPWGVKNIQQTEDAIQPEKSGNQLIWKLKPGKLNHIEVIFWLPNLLGIVSLIIIIFVWGGFYLRYTLLESGLKKL</sequence>
<protein>
    <recommendedName>
        <fullName evidence="4">DUF3153 domain-containing protein</fullName>
    </recommendedName>
</protein>
<dbReference type="Proteomes" id="UP000001511">
    <property type="component" value="Chromosome"/>
</dbReference>
<evidence type="ECO:0000256" key="1">
    <source>
        <dbReference type="SAM" id="Phobius"/>
    </source>
</evidence>
<dbReference type="OrthoDB" id="458293at2"/>
<dbReference type="KEGG" id="naz:Aazo_1852"/>
<name>D7DVU4_NOSA0</name>
<keyword evidence="1" id="KW-0472">Membrane</keyword>
<keyword evidence="1" id="KW-1133">Transmembrane helix</keyword>
<evidence type="ECO:0000313" key="3">
    <source>
        <dbReference type="Proteomes" id="UP000001511"/>
    </source>
</evidence>
<feature type="transmembrane region" description="Helical" evidence="1">
    <location>
        <begin position="238"/>
        <end position="263"/>
    </location>
</feature>
<dbReference type="AlphaFoldDB" id="D7DVU4"/>
<reference evidence="2 3" key="1">
    <citation type="journal article" date="2010" name="PLoS ONE">
        <title>Genome erosion in a nitrogen-fixing vertically transmitted endosymbiotic multicellular cyanobacterium.</title>
        <authorList>
            <person name="Ran L."/>
            <person name="Larsson J."/>
            <person name="Vigil-Stenman T."/>
            <person name="Nylander J.A."/>
            <person name="Ininbergs K."/>
            <person name="Zheng W.W."/>
            <person name="Lapidus A."/>
            <person name="Lowry S."/>
            <person name="Haselkorn R."/>
            <person name="Bergman B."/>
        </authorList>
    </citation>
    <scope>NUCLEOTIDE SEQUENCE [LARGE SCALE GENOMIC DNA]</scope>
    <source>
        <strain evidence="2 3">0708</strain>
    </source>
</reference>
<gene>
    <name evidence="2" type="ordered locus">Aazo_1852</name>
</gene>
<organism evidence="2 3">
    <name type="scientific">Nostoc azollae (strain 0708)</name>
    <name type="common">Anabaena azollae (strain 0708)</name>
    <dbReference type="NCBI Taxonomy" id="551115"/>
    <lineage>
        <taxon>Bacteria</taxon>
        <taxon>Bacillati</taxon>
        <taxon>Cyanobacteriota</taxon>
        <taxon>Cyanophyceae</taxon>
        <taxon>Nostocales</taxon>
        <taxon>Nostocaceae</taxon>
        <taxon>Trichormus</taxon>
    </lineage>
</organism>
<dbReference type="InterPro" id="IPR021499">
    <property type="entry name" value="DUF3153"/>
</dbReference>